<feature type="region of interest" description="Disordered" evidence="1">
    <location>
        <begin position="282"/>
        <end position="304"/>
    </location>
</feature>
<keyword evidence="3" id="KW-1185">Reference proteome</keyword>
<evidence type="ECO:0000256" key="1">
    <source>
        <dbReference type="SAM" id="MobiDB-lite"/>
    </source>
</evidence>
<evidence type="ECO:0000313" key="3">
    <source>
        <dbReference type="Proteomes" id="UP000202888"/>
    </source>
</evidence>
<name>A0A0D4DAA0_9CAUD</name>
<proteinExistence type="predicted"/>
<organism evidence="2 3">
    <name type="scientific">Vibrio phage ValKK3</name>
    <dbReference type="NCBI Taxonomy" id="1610855"/>
    <lineage>
        <taxon>Viruses</taxon>
        <taxon>Duplodnaviria</taxon>
        <taxon>Heunggongvirae</taxon>
        <taxon>Uroviricota</taxon>
        <taxon>Caudoviricetes</taxon>
        <taxon>Pantevenvirales</taxon>
        <taxon>Straboviridae</taxon>
        <taxon>Schizotequatrovirus</taxon>
        <taxon>Schizotequatrovirus valkk3</taxon>
    </lineage>
</organism>
<dbReference type="EMBL" id="KP671755">
    <property type="protein sequence ID" value="AJT60904.1"/>
    <property type="molecule type" value="Genomic_DNA"/>
</dbReference>
<evidence type="ECO:0000313" key="2">
    <source>
        <dbReference type="EMBL" id="AJT60904.1"/>
    </source>
</evidence>
<dbReference type="GeneID" id="26628389"/>
<dbReference type="Proteomes" id="UP000202888">
    <property type="component" value="Segment"/>
</dbReference>
<protein>
    <submittedName>
        <fullName evidence="2">Uncharacterized protein</fullName>
    </submittedName>
</protein>
<dbReference type="RefSeq" id="YP_009201166.1">
    <property type="nucleotide sequence ID" value="NC_028829.1"/>
</dbReference>
<dbReference type="OrthoDB" id="41146at10239"/>
<dbReference type="KEGG" id="vg:26628389"/>
<reference evidence="2 3" key="1">
    <citation type="journal article" date="2016" name="Genom Data">
        <title>Complete genome sequence of a giant Vibrio phage ValKK3 infecting Vibrio alginolyticus.</title>
        <authorList>
            <person name="Lal T.M."/>
            <person name="Sano M."/>
            <person name="Hatai K."/>
            <person name="Ransangan J."/>
        </authorList>
    </citation>
    <scope>NUCLEOTIDE SEQUENCE [LARGE SCALE GENOMIC DNA]</scope>
</reference>
<accession>A0A0D4DAA0</accession>
<sequence length="304" mass="35203">MKVDSVDKIAMYMSMVSKTPFRYKGNLYVPKTMRIQENIRKGFLCPASCGSCCGRWSLDYLPNDYLDEHDTHGVETRAPLEAQSDLYEKRVINVNGKDVVLLSDTQEKDYTNRTLKPNACRNVSMTGRCDIHNFVLQGDYGQPFSCDFEIIRFISPAGHAQGHVTEKQFKEGIRYSIGRITTDLYANDRHMRDVHGKWREMKSLSHPDFIDVKHVDLPGPKCKLTDVDEDSVADAIRKFRRLQVWSDYFGIETWLDEIIDWLETKKFGSFVVNAQPQTKFKESDTGYTNMKPYELSDYEKNEDN</sequence>